<dbReference type="InterPro" id="IPR039421">
    <property type="entry name" value="Type_1_exporter"/>
</dbReference>
<evidence type="ECO:0000256" key="4">
    <source>
        <dbReference type="ARBA" id="ARBA00022741"/>
    </source>
</evidence>
<proteinExistence type="predicted"/>
<dbReference type="AlphaFoldDB" id="A0A9Q4Q236"/>
<feature type="transmembrane region" description="Helical" evidence="8">
    <location>
        <begin position="280"/>
        <end position="299"/>
    </location>
</feature>
<dbReference type="PANTHER" id="PTHR24221:SF654">
    <property type="entry name" value="ATP-BINDING CASSETTE SUB-FAMILY B MEMBER 6"/>
    <property type="match status" value="1"/>
</dbReference>
<dbReference type="PROSITE" id="PS50929">
    <property type="entry name" value="ABC_TM1F"/>
    <property type="match status" value="1"/>
</dbReference>
<gene>
    <name evidence="11" type="ORF">NDI89_02225</name>
</gene>
<dbReference type="InterPro" id="IPR003439">
    <property type="entry name" value="ABC_transporter-like_ATP-bd"/>
</dbReference>
<dbReference type="InterPro" id="IPR027417">
    <property type="entry name" value="P-loop_NTPase"/>
</dbReference>
<dbReference type="GO" id="GO:0140359">
    <property type="term" value="F:ABC-type transporter activity"/>
    <property type="evidence" value="ECO:0007669"/>
    <property type="project" value="InterPro"/>
</dbReference>
<dbReference type="InterPro" id="IPR036640">
    <property type="entry name" value="ABC1_TM_sf"/>
</dbReference>
<keyword evidence="5 11" id="KW-0067">ATP-binding</keyword>
<dbReference type="EMBL" id="JAMQOT010000001">
    <property type="protein sequence ID" value="MDF9744392.1"/>
    <property type="molecule type" value="Genomic_DNA"/>
</dbReference>
<keyword evidence="2" id="KW-0813">Transport</keyword>
<evidence type="ECO:0000256" key="2">
    <source>
        <dbReference type="ARBA" id="ARBA00022448"/>
    </source>
</evidence>
<dbReference type="CDD" id="cd18565">
    <property type="entry name" value="ABC_6TM_exporter_like"/>
    <property type="match status" value="1"/>
</dbReference>
<sequence>MADDGFETELDAYRERVDKPLWRLFRAYAPGKAAWLAVGLLTSVLAYGTVLVTPIVLGTTIDAVFAQESAYALPLVPEAWLPDERTAQFRFSTAVVGGALLGGAFLQWVRGVAINFFAHGVMYAIRVDAYEKMQRLDMTFFDNKETGEVMSILNNDTGNLEVFFDNALGDSVRIGVIVTGVTSALLYTNAQLALVTLGAVPLLVGFTWWFMRAIEPRYTRHRETIGDLNTRIENGLSGIELVKTTSTEDYENDRVRTVSREVFDANMDVLKLSYFYRPGMELITGAALLATFVLGGLWVFSGPPLFFSGELTTGDFVVFMLLTQRLTGPMAQLSSIVDWYENAKASGKRICGLMNVPTRIDDAPNAIALDDVDGRVAYDDVTFAYDSGETVISGVDIDAEPGETVAIVGPTGAGKSTVAKLLLRLYDVTDGAVRVDGHDVRDVQLANLRSSIGYVSQDTFLFDGTVAANIRYGRFDADREDVVAAAEAAEAHGFIRNLSDGYDTRVGERGVKLSGGQRQRIAIARTVLQDPEILLLDEATSAVDTETEYLIQRSLDRLAADRTTLVIAHRLSTIKDADTIVVLDEGRVVERGTHEELLAADGLYANLWGVQAGEIESLPEDFLSRTNRSPVGH</sequence>
<feature type="domain" description="ABC transporter" evidence="9">
    <location>
        <begin position="376"/>
        <end position="610"/>
    </location>
</feature>
<feature type="domain" description="ABC transmembrane type-1" evidence="10">
    <location>
        <begin position="37"/>
        <end position="337"/>
    </location>
</feature>
<dbReference type="Pfam" id="PF00664">
    <property type="entry name" value="ABC_membrane"/>
    <property type="match status" value="1"/>
</dbReference>
<comment type="subcellular location">
    <subcellularLocation>
        <location evidence="1">Membrane</location>
        <topology evidence="1">Multi-pass membrane protein</topology>
    </subcellularLocation>
</comment>
<dbReference type="InterPro" id="IPR011527">
    <property type="entry name" value="ABC1_TM_dom"/>
</dbReference>
<dbReference type="Gene3D" id="3.40.50.300">
    <property type="entry name" value="P-loop containing nucleotide triphosphate hydrolases"/>
    <property type="match status" value="1"/>
</dbReference>
<evidence type="ECO:0000313" key="12">
    <source>
        <dbReference type="Proteomes" id="UP001154061"/>
    </source>
</evidence>
<dbReference type="SUPFAM" id="SSF90123">
    <property type="entry name" value="ABC transporter transmembrane region"/>
    <property type="match status" value="1"/>
</dbReference>
<dbReference type="FunFam" id="3.40.50.300:FF:000287">
    <property type="entry name" value="Multidrug ABC transporter ATP-binding protein"/>
    <property type="match status" value="1"/>
</dbReference>
<keyword evidence="6 8" id="KW-1133">Transmembrane helix</keyword>
<keyword evidence="4" id="KW-0547">Nucleotide-binding</keyword>
<dbReference type="PROSITE" id="PS50893">
    <property type="entry name" value="ABC_TRANSPORTER_2"/>
    <property type="match status" value="1"/>
</dbReference>
<protein>
    <submittedName>
        <fullName evidence="11">ABC transporter ATP-binding protein/permease</fullName>
    </submittedName>
</protein>
<dbReference type="SUPFAM" id="SSF52540">
    <property type="entry name" value="P-loop containing nucleoside triphosphate hydrolases"/>
    <property type="match status" value="1"/>
</dbReference>
<dbReference type="PANTHER" id="PTHR24221">
    <property type="entry name" value="ATP-BINDING CASSETTE SUB-FAMILY B"/>
    <property type="match status" value="1"/>
</dbReference>
<dbReference type="Proteomes" id="UP001154061">
    <property type="component" value="Unassembled WGS sequence"/>
</dbReference>
<dbReference type="InterPro" id="IPR017871">
    <property type="entry name" value="ABC_transporter-like_CS"/>
</dbReference>
<name>A0A9Q4Q236_9EURY</name>
<evidence type="ECO:0000256" key="7">
    <source>
        <dbReference type="ARBA" id="ARBA00023136"/>
    </source>
</evidence>
<organism evidence="11 12">
    <name type="scientific">Natrinema salsiterrestre</name>
    <dbReference type="NCBI Taxonomy" id="2950540"/>
    <lineage>
        <taxon>Archaea</taxon>
        <taxon>Methanobacteriati</taxon>
        <taxon>Methanobacteriota</taxon>
        <taxon>Stenosarchaea group</taxon>
        <taxon>Halobacteria</taxon>
        <taxon>Halobacteriales</taxon>
        <taxon>Natrialbaceae</taxon>
        <taxon>Natrinema</taxon>
    </lineage>
</organism>
<evidence type="ECO:0000256" key="1">
    <source>
        <dbReference type="ARBA" id="ARBA00004141"/>
    </source>
</evidence>
<dbReference type="RefSeq" id="WP_277519887.1">
    <property type="nucleotide sequence ID" value="NZ_JAMQOT010000001.1"/>
</dbReference>
<feature type="transmembrane region" description="Helical" evidence="8">
    <location>
        <begin position="33"/>
        <end position="57"/>
    </location>
</feature>
<evidence type="ECO:0000313" key="11">
    <source>
        <dbReference type="EMBL" id="MDF9744392.1"/>
    </source>
</evidence>
<evidence type="ECO:0000256" key="6">
    <source>
        <dbReference type="ARBA" id="ARBA00022989"/>
    </source>
</evidence>
<reference evidence="11" key="1">
    <citation type="submission" date="2022-06" db="EMBL/GenBank/DDBJ databases">
        <title>Natrinema sp. a new haloarchaeum isolate from saline soil.</title>
        <authorList>
            <person name="Strakova D."/>
            <person name="Galisteo C."/>
            <person name="Sanchez-Porro C."/>
            <person name="Ventosa A."/>
        </authorList>
    </citation>
    <scope>NUCLEOTIDE SEQUENCE</scope>
    <source>
        <strain evidence="11">S1CR25-10</strain>
    </source>
</reference>
<feature type="transmembrane region" description="Helical" evidence="8">
    <location>
        <begin position="192"/>
        <end position="211"/>
    </location>
</feature>
<dbReference type="PROSITE" id="PS00211">
    <property type="entry name" value="ABC_TRANSPORTER_1"/>
    <property type="match status" value="1"/>
</dbReference>
<evidence type="ECO:0000259" key="9">
    <source>
        <dbReference type="PROSITE" id="PS50893"/>
    </source>
</evidence>
<keyword evidence="12" id="KW-1185">Reference proteome</keyword>
<dbReference type="Pfam" id="PF00005">
    <property type="entry name" value="ABC_tran"/>
    <property type="match status" value="1"/>
</dbReference>
<evidence type="ECO:0000256" key="3">
    <source>
        <dbReference type="ARBA" id="ARBA00022692"/>
    </source>
</evidence>
<dbReference type="GO" id="GO:0016887">
    <property type="term" value="F:ATP hydrolysis activity"/>
    <property type="evidence" value="ECO:0007669"/>
    <property type="project" value="InterPro"/>
</dbReference>
<evidence type="ECO:0000259" key="10">
    <source>
        <dbReference type="PROSITE" id="PS50929"/>
    </source>
</evidence>
<evidence type="ECO:0000256" key="8">
    <source>
        <dbReference type="SAM" id="Phobius"/>
    </source>
</evidence>
<keyword evidence="3 8" id="KW-0812">Transmembrane</keyword>
<dbReference type="GO" id="GO:0016020">
    <property type="term" value="C:membrane"/>
    <property type="evidence" value="ECO:0007669"/>
    <property type="project" value="UniProtKB-SubCell"/>
</dbReference>
<keyword evidence="7 8" id="KW-0472">Membrane</keyword>
<accession>A0A9Q4Q236</accession>
<dbReference type="InterPro" id="IPR003593">
    <property type="entry name" value="AAA+_ATPase"/>
</dbReference>
<dbReference type="Gene3D" id="1.20.1560.10">
    <property type="entry name" value="ABC transporter type 1, transmembrane domain"/>
    <property type="match status" value="1"/>
</dbReference>
<dbReference type="SMART" id="SM00382">
    <property type="entry name" value="AAA"/>
    <property type="match status" value="1"/>
</dbReference>
<dbReference type="GO" id="GO:0005524">
    <property type="term" value="F:ATP binding"/>
    <property type="evidence" value="ECO:0007669"/>
    <property type="project" value="UniProtKB-KW"/>
</dbReference>
<evidence type="ECO:0000256" key="5">
    <source>
        <dbReference type="ARBA" id="ARBA00022840"/>
    </source>
</evidence>
<comment type="caution">
    <text evidence="11">The sequence shown here is derived from an EMBL/GenBank/DDBJ whole genome shotgun (WGS) entry which is preliminary data.</text>
</comment>